<evidence type="ECO:0000256" key="1">
    <source>
        <dbReference type="ARBA" id="ARBA00004792"/>
    </source>
</evidence>
<evidence type="ECO:0000256" key="4">
    <source>
        <dbReference type="ARBA" id="ARBA00022679"/>
    </source>
</evidence>
<proteinExistence type="predicted"/>
<feature type="compositionally biased region" description="Basic and acidic residues" evidence="8">
    <location>
        <begin position="624"/>
        <end position="637"/>
    </location>
</feature>
<dbReference type="InterPro" id="IPR001227">
    <property type="entry name" value="Ac_transferase_dom_sf"/>
</dbReference>
<dbReference type="EMBL" id="FRBI01000067">
    <property type="protein sequence ID" value="SHN38432.1"/>
    <property type="molecule type" value="Genomic_DNA"/>
</dbReference>
<keyword evidence="12" id="KW-1185">Reference proteome</keyword>
<name>A0A1M7R1K7_9ACTN</name>
<evidence type="ECO:0000259" key="10">
    <source>
        <dbReference type="PROSITE" id="PS52019"/>
    </source>
</evidence>
<dbReference type="InterPro" id="IPR050091">
    <property type="entry name" value="PKS_NRPS_Biosynth_Enz"/>
</dbReference>
<dbReference type="InterPro" id="IPR013968">
    <property type="entry name" value="PKS_KR"/>
</dbReference>
<dbReference type="CDD" id="cd08956">
    <property type="entry name" value="KR_3_FAS_SDR_x"/>
    <property type="match status" value="1"/>
</dbReference>
<keyword evidence="6" id="KW-0511">Multifunctional enzyme</keyword>
<dbReference type="Pfam" id="PF21089">
    <property type="entry name" value="PKS_DH_N"/>
    <property type="match status" value="1"/>
</dbReference>
<evidence type="ECO:0000256" key="5">
    <source>
        <dbReference type="ARBA" id="ARBA00023194"/>
    </source>
</evidence>
<dbReference type="InterPro" id="IPR009081">
    <property type="entry name" value="PP-bd_ACP"/>
</dbReference>
<dbReference type="InterPro" id="IPR049551">
    <property type="entry name" value="PKS_DH_C"/>
</dbReference>
<feature type="active site" description="Proton acceptor; for dehydratase activity" evidence="7">
    <location>
        <position position="225"/>
    </location>
</feature>
<dbReference type="PANTHER" id="PTHR43775">
    <property type="entry name" value="FATTY ACID SYNTHASE"/>
    <property type="match status" value="1"/>
</dbReference>
<dbReference type="InterPro" id="IPR049552">
    <property type="entry name" value="PKS_DH_N"/>
</dbReference>
<keyword evidence="5" id="KW-0045">Antibiotic biosynthesis</keyword>
<evidence type="ECO:0000256" key="6">
    <source>
        <dbReference type="ARBA" id="ARBA00023268"/>
    </source>
</evidence>
<dbReference type="Pfam" id="PF00698">
    <property type="entry name" value="Acyl_transf_1"/>
    <property type="match status" value="1"/>
</dbReference>
<evidence type="ECO:0000259" key="9">
    <source>
        <dbReference type="PROSITE" id="PS50075"/>
    </source>
</evidence>
<dbReference type="Gene3D" id="3.30.70.3290">
    <property type="match status" value="1"/>
</dbReference>
<feature type="region of interest" description="N-terminal hotdog fold" evidence="7">
    <location>
        <begin position="194"/>
        <end position="316"/>
    </location>
</feature>
<evidence type="ECO:0000256" key="7">
    <source>
        <dbReference type="PROSITE-ProRule" id="PRU01363"/>
    </source>
</evidence>
<dbReference type="InterPro" id="IPR042104">
    <property type="entry name" value="PKS_dehydratase_sf"/>
</dbReference>
<dbReference type="SMART" id="SM00827">
    <property type="entry name" value="PKS_AT"/>
    <property type="match status" value="1"/>
</dbReference>
<dbReference type="FunFam" id="1.10.1200.10:FF:000007">
    <property type="entry name" value="Probable polyketide synthase pks17"/>
    <property type="match status" value="1"/>
</dbReference>
<dbReference type="GO" id="GO:0004312">
    <property type="term" value="F:fatty acid synthase activity"/>
    <property type="evidence" value="ECO:0007669"/>
    <property type="project" value="TreeGrafter"/>
</dbReference>
<dbReference type="PROSITE" id="PS50075">
    <property type="entry name" value="CARRIER"/>
    <property type="match status" value="1"/>
</dbReference>
<evidence type="ECO:0000313" key="11">
    <source>
        <dbReference type="EMBL" id="SHN38432.1"/>
    </source>
</evidence>
<dbReference type="Proteomes" id="UP000184111">
    <property type="component" value="Unassembled WGS sequence"/>
</dbReference>
<feature type="region of interest" description="Disordered" evidence="8">
    <location>
        <begin position="615"/>
        <end position="640"/>
    </location>
</feature>
<feature type="domain" description="Carrier" evidence="9">
    <location>
        <begin position="922"/>
        <end position="997"/>
    </location>
</feature>
<comment type="pathway">
    <text evidence="1">Antibiotic biosynthesis.</text>
</comment>
<dbReference type="SUPFAM" id="SSF52151">
    <property type="entry name" value="FabD/lysophospholipase-like"/>
    <property type="match status" value="1"/>
</dbReference>
<evidence type="ECO:0000256" key="8">
    <source>
        <dbReference type="SAM" id="MobiDB-lite"/>
    </source>
</evidence>
<dbReference type="Pfam" id="PF14765">
    <property type="entry name" value="PS-DH"/>
    <property type="match status" value="1"/>
</dbReference>
<dbReference type="InterPro" id="IPR036291">
    <property type="entry name" value="NAD(P)-bd_dom_sf"/>
</dbReference>
<dbReference type="InterPro" id="IPR016035">
    <property type="entry name" value="Acyl_Trfase/lysoPLipase"/>
</dbReference>
<dbReference type="SMART" id="SM01294">
    <property type="entry name" value="PKS_PP_betabranch"/>
    <property type="match status" value="1"/>
</dbReference>
<gene>
    <name evidence="11" type="ORF">SAMN05216499_1671</name>
</gene>
<dbReference type="OrthoDB" id="9778690at2"/>
<dbReference type="Gene3D" id="3.40.50.720">
    <property type="entry name" value="NAD(P)-binding Rossmann-like Domain"/>
    <property type="match status" value="1"/>
</dbReference>
<accession>A0A1M7R1K7</accession>
<protein>
    <submittedName>
        <fullName evidence="11">Phosphopantetheine attachment site</fullName>
    </submittedName>
</protein>
<dbReference type="Pfam" id="PF08659">
    <property type="entry name" value="KR"/>
    <property type="match status" value="1"/>
</dbReference>
<dbReference type="SMART" id="SM00822">
    <property type="entry name" value="PKS_KR"/>
    <property type="match status" value="1"/>
</dbReference>
<dbReference type="InterPro" id="IPR036736">
    <property type="entry name" value="ACP-like_sf"/>
</dbReference>
<dbReference type="Gene3D" id="3.40.366.10">
    <property type="entry name" value="Malonyl-Coenzyme A Acyl Carrier Protein, domain 2"/>
    <property type="match status" value="1"/>
</dbReference>
<dbReference type="STRING" id="310782.SAMN05216499_1671"/>
<reference evidence="11 12" key="1">
    <citation type="submission" date="2016-11" db="EMBL/GenBank/DDBJ databases">
        <authorList>
            <person name="Jaros S."/>
            <person name="Januszkiewicz K."/>
            <person name="Wedrychowicz H."/>
        </authorList>
    </citation>
    <scope>NUCLEOTIDE SEQUENCE [LARGE SCALE GENOMIC DNA]</scope>
    <source>
        <strain evidence="11 12">CGMCC 4.2025</strain>
    </source>
</reference>
<feature type="region of interest" description="C-terminal hotdog fold" evidence="7">
    <location>
        <begin position="329"/>
        <end position="469"/>
    </location>
</feature>
<dbReference type="SMART" id="SM00826">
    <property type="entry name" value="PKS_DH"/>
    <property type="match status" value="1"/>
</dbReference>
<feature type="active site" description="Proton donor; for dehydratase activity" evidence="7">
    <location>
        <position position="390"/>
    </location>
</feature>
<dbReference type="Gene3D" id="3.10.129.110">
    <property type="entry name" value="Polyketide synthase dehydratase"/>
    <property type="match status" value="1"/>
</dbReference>
<dbReference type="GO" id="GO:0006633">
    <property type="term" value="P:fatty acid biosynthetic process"/>
    <property type="evidence" value="ECO:0007669"/>
    <property type="project" value="TreeGrafter"/>
</dbReference>
<dbReference type="SMART" id="SM00823">
    <property type="entry name" value="PKS_PP"/>
    <property type="match status" value="1"/>
</dbReference>
<evidence type="ECO:0000256" key="3">
    <source>
        <dbReference type="ARBA" id="ARBA00022553"/>
    </source>
</evidence>
<dbReference type="GO" id="GO:0031177">
    <property type="term" value="F:phosphopantetheine binding"/>
    <property type="evidence" value="ECO:0007669"/>
    <property type="project" value="InterPro"/>
</dbReference>
<dbReference type="SUPFAM" id="SSF47336">
    <property type="entry name" value="ACP-like"/>
    <property type="match status" value="1"/>
</dbReference>
<dbReference type="InterPro" id="IPR014043">
    <property type="entry name" value="Acyl_transferase_dom"/>
</dbReference>
<dbReference type="InterPro" id="IPR020806">
    <property type="entry name" value="PKS_PP-bd"/>
</dbReference>
<dbReference type="InterPro" id="IPR006162">
    <property type="entry name" value="Ppantetheine_attach_site"/>
</dbReference>
<dbReference type="Gene3D" id="1.10.1200.10">
    <property type="entry name" value="ACP-like"/>
    <property type="match status" value="1"/>
</dbReference>
<dbReference type="Pfam" id="PF00550">
    <property type="entry name" value="PP-binding"/>
    <property type="match status" value="1"/>
</dbReference>
<dbReference type="InterPro" id="IPR020807">
    <property type="entry name" value="PKS_DH"/>
</dbReference>
<dbReference type="InterPro" id="IPR049900">
    <property type="entry name" value="PKS_mFAS_DH"/>
</dbReference>
<dbReference type="PROSITE" id="PS52019">
    <property type="entry name" value="PKS_MFAS_DH"/>
    <property type="match status" value="1"/>
</dbReference>
<organism evidence="11 12">
    <name type="scientific">Actinacidiphila paucisporea</name>
    <dbReference type="NCBI Taxonomy" id="310782"/>
    <lineage>
        <taxon>Bacteria</taxon>
        <taxon>Bacillati</taxon>
        <taxon>Actinomycetota</taxon>
        <taxon>Actinomycetes</taxon>
        <taxon>Kitasatosporales</taxon>
        <taxon>Streptomycetaceae</taxon>
        <taxon>Actinacidiphila</taxon>
    </lineage>
</organism>
<dbReference type="PANTHER" id="PTHR43775:SF51">
    <property type="entry name" value="INACTIVE PHENOLPHTHIOCEROL SYNTHESIS POLYKETIDE SYNTHASE TYPE I PKS1-RELATED"/>
    <property type="match status" value="1"/>
</dbReference>
<feature type="non-terminal residue" evidence="11">
    <location>
        <position position="1"/>
    </location>
</feature>
<keyword evidence="4" id="KW-0808">Transferase</keyword>
<dbReference type="AlphaFoldDB" id="A0A1M7R1K7"/>
<dbReference type="RefSeq" id="WP_143172680.1">
    <property type="nucleotide sequence ID" value="NZ_FRBI01000067.1"/>
</dbReference>
<feature type="domain" description="PKS/mFAS DH" evidence="10">
    <location>
        <begin position="194"/>
        <end position="469"/>
    </location>
</feature>
<keyword evidence="2" id="KW-0596">Phosphopantetheine</keyword>
<evidence type="ECO:0000313" key="12">
    <source>
        <dbReference type="Proteomes" id="UP000184111"/>
    </source>
</evidence>
<sequence>VAAYEAEGIRVRRVPVDYASHTSHVEAIEDQLADALAGIKPQPAHIPIYSTLENRWLDGTELDAGYWYRNLRHTVRFADATTALAADGYRAFIEISPHPVLAHSVAEVLDEHTQAPTVVTGTLRRDDGGLDRLLLSAAELYVRGITVDWAPLFGSPRPLRADLPTYAFQHERYWLEPVRPTADVRGTGIEPAGHPLLGAVVGLPDGSVTLTGRIALEDHAWLADHAVAGTVLVPGAGLLEIALRAAEEAGLGGLEELVVEAPLALPAQGAVQLRATVGAPDDATGRRPVTVHSRPEGGATWTRHAEGLIAQPTAEPDQVDPGVWPPRGGETVVLDGFHERLAAGGFAYGPAFRGLRAVWRRGADVYADVALPEGLGSGGDGFGLHPALLDAALQATHFLGIAEPATGELLLPFAWSDVALLATGATAVRVHATKTGPASFSLTLTDTAGAPVARIGSLSLRPVPADRLAALGTTAGDHLHRLDWSTPLALPDSPGQVPPEAVLDLTGRPSHDPAAARQLIVDAVDFLHSRFSDPAYNDIPLALLTAPPGEAPAAGAVWGLTRSLQLEQPGRVVLVATDSAADARRLLPSVLASGAPQAAVIAGRVTVPRLAAAAASPPGSAATRAERGPVRTGRPLDPDGTVLITGGTGTLGGLVARHLVAAHGVRNLLLVSRRGPTAEGAPELLTELAAAGATAEAVAADAADRDALAAIIDRIPAAHPLTAVVHAAGVLDDGVLTVLDPAWLEAVYRPKVDAAWHLHELTRELDLAAFVLFSSGAGVLGNAGQANYAAANGFLDGLAQLRRAQGLPAVSLAWGLWSQASGMTGHLGDAGLARLARGGLLGLSTREGLALFDAALEADEALLVPAKLDYAALRAQAAAGDLSPMLHGLVRPPRRAAATATAEQRETLAARIGRLTERERTKELIDLVRVAAAAVLGHTSKDAIGAGQAFKEIGFDSLASVELRNRLARATATRLPATLAFDHPTPAALARHLLAELLPPAAAEQAPAPAPNQGPEHASDAAAAIADMDVDALVERALGGRQI</sequence>
<evidence type="ECO:0000256" key="2">
    <source>
        <dbReference type="ARBA" id="ARBA00022450"/>
    </source>
</evidence>
<keyword evidence="3" id="KW-0597">Phosphoprotein</keyword>
<dbReference type="GO" id="GO:0017000">
    <property type="term" value="P:antibiotic biosynthetic process"/>
    <property type="evidence" value="ECO:0007669"/>
    <property type="project" value="UniProtKB-KW"/>
</dbReference>
<dbReference type="InterPro" id="IPR057326">
    <property type="entry name" value="KR_dom"/>
</dbReference>
<dbReference type="PROSITE" id="PS00012">
    <property type="entry name" value="PHOSPHOPANTETHEINE"/>
    <property type="match status" value="1"/>
</dbReference>
<dbReference type="SUPFAM" id="SSF51735">
    <property type="entry name" value="NAD(P)-binding Rossmann-fold domains"/>
    <property type="match status" value="2"/>
</dbReference>